<sequence length="263" mass="29162">MKRWIFFLLAAASLPAHSGECNKLVISADSDYAPLHWYDGKKLTGASIDIATSALTALGIPFQVRYVGPFSRVLQEVRSGEVDMVTTLKITPERKQYMSFSTVPVFTNPIAVFVARDKSFVYENWKSLAGRKGGITMGNQFGNGFDEYLLSDLNVESAQKISINFAKLQSGALDYLVTGYYSGLVYLLQSKQADRFMPLTPYVTETDNFIAISKKSPCLKYLPRLNAQLESMRQTGELAAILEQYADVLKARYRASANATAAD</sequence>
<dbReference type="Proteomes" id="UP001629246">
    <property type="component" value="Unassembled WGS sequence"/>
</dbReference>
<dbReference type="InterPro" id="IPR001638">
    <property type="entry name" value="Solute-binding_3/MltF_N"/>
</dbReference>
<evidence type="ECO:0000313" key="4">
    <source>
        <dbReference type="EMBL" id="MFL9926749.1"/>
    </source>
</evidence>
<organism evidence="4 5">
    <name type="scientific">Herbaspirillum lusitanum</name>
    <dbReference type="NCBI Taxonomy" id="213312"/>
    <lineage>
        <taxon>Bacteria</taxon>
        <taxon>Pseudomonadati</taxon>
        <taxon>Pseudomonadota</taxon>
        <taxon>Betaproteobacteria</taxon>
        <taxon>Burkholderiales</taxon>
        <taxon>Oxalobacteraceae</taxon>
        <taxon>Herbaspirillum</taxon>
    </lineage>
</organism>
<name>A0ABW9AES1_9BURK</name>
<gene>
    <name evidence="4" type="ORF">PQR62_20920</name>
</gene>
<evidence type="ECO:0000259" key="3">
    <source>
        <dbReference type="SMART" id="SM00062"/>
    </source>
</evidence>
<dbReference type="PANTHER" id="PTHR35936">
    <property type="entry name" value="MEMBRANE-BOUND LYTIC MUREIN TRANSGLYCOSYLASE F"/>
    <property type="match status" value="1"/>
</dbReference>
<proteinExistence type="predicted"/>
<evidence type="ECO:0000313" key="5">
    <source>
        <dbReference type="Proteomes" id="UP001629246"/>
    </source>
</evidence>
<dbReference type="RefSeq" id="WP_408159972.1">
    <property type="nucleotide sequence ID" value="NZ_JAQQFM010000010.1"/>
</dbReference>
<feature type="chain" id="PRO_5046481645" evidence="2">
    <location>
        <begin position="19"/>
        <end position="263"/>
    </location>
</feature>
<protein>
    <submittedName>
        <fullName evidence="4">Transporter substrate-binding domain-containing protein</fullName>
    </submittedName>
</protein>
<accession>A0ABW9AES1</accession>
<dbReference type="EMBL" id="JAQQFM010000010">
    <property type="protein sequence ID" value="MFL9926749.1"/>
    <property type="molecule type" value="Genomic_DNA"/>
</dbReference>
<keyword evidence="5" id="KW-1185">Reference proteome</keyword>
<keyword evidence="1 2" id="KW-0732">Signal</keyword>
<dbReference type="PANTHER" id="PTHR35936:SF35">
    <property type="entry name" value="L-CYSTINE-BINDING PROTEIN TCYJ"/>
    <property type="match status" value="1"/>
</dbReference>
<dbReference type="SUPFAM" id="SSF53850">
    <property type="entry name" value="Periplasmic binding protein-like II"/>
    <property type="match status" value="1"/>
</dbReference>
<comment type="caution">
    <text evidence="4">The sequence shown here is derived from an EMBL/GenBank/DDBJ whole genome shotgun (WGS) entry which is preliminary data.</text>
</comment>
<dbReference type="Pfam" id="PF00497">
    <property type="entry name" value="SBP_bac_3"/>
    <property type="match status" value="1"/>
</dbReference>
<evidence type="ECO:0000256" key="1">
    <source>
        <dbReference type="ARBA" id="ARBA00022729"/>
    </source>
</evidence>
<evidence type="ECO:0000256" key="2">
    <source>
        <dbReference type="SAM" id="SignalP"/>
    </source>
</evidence>
<reference evidence="4 5" key="1">
    <citation type="journal article" date="2024" name="Chem. Sci.">
        <title>Discovery of megapolipeptins by genome mining of a Burkholderiales bacteria collection.</title>
        <authorList>
            <person name="Paulo B.S."/>
            <person name="Recchia M.J.J."/>
            <person name="Lee S."/>
            <person name="Fergusson C.H."/>
            <person name="Romanowski S.B."/>
            <person name="Hernandez A."/>
            <person name="Krull N."/>
            <person name="Liu D.Y."/>
            <person name="Cavanagh H."/>
            <person name="Bos A."/>
            <person name="Gray C.A."/>
            <person name="Murphy B.T."/>
            <person name="Linington R.G."/>
            <person name="Eustaquio A.S."/>
        </authorList>
    </citation>
    <scope>NUCLEOTIDE SEQUENCE [LARGE SCALE GENOMIC DNA]</scope>
    <source>
        <strain evidence="4 5">RL21-008-BIB-A</strain>
    </source>
</reference>
<dbReference type="SMART" id="SM00062">
    <property type="entry name" value="PBPb"/>
    <property type="match status" value="1"/>
</dbReference>
<feature type="signal peptide" evidence="2">
    <location>
        <begin position="1"/>
        <end position="18"/>
    </location>
</feature>
<feature type="domain" description="Solute-binding protein family 3/N-terminal" evidence="3">
    <location>
        <begin position="23"/>
        <end position="249"/>
    </location>
</feature>
<dbReference type="Gene3D" id="3.40.190.10">
    <property type="entry name" value="Periplasmic binding protein-like II"/>
    <property type="match status" value="2"/>
</dbReference>